<dbReference type="FunFam" id="3.40.120.10:FF:000005">
    <property type="entry name" value="Phosphoglucomutase 5"/>
    <property type="match status" value="1"/>
</dbReference>
<evidence type="ECO:0000313" key="16">
    <source>
        <dbReference type="EnsemblMetazoa" id="CapteP228164"/>
    </source>
</evidence>
<dbReference type="STRING" id="283909.R7UBE9"/>
<dbReference type="InterPro" id="IPR005841">
    <property type="entry name" value="Alpha-D-phosphohexomutase_SF"/>
</dbReference>
<dbReference type="EMBL" id="AMQN01008501">
    <property type="status" value="NOT_ANNOTATED_CDS"/>
    <property type="molecule type" value="Genomic_DNA"/>
</dbReference>
<dbReference type="GO" id="GO:0000287">
    <property type="term" value="F:magnesium ion binding"/>
    <property type="evidence" value="ECO:0007669"/>
    <property type="project" value="InterPro"/>
</dbReference>
<dbReference type="FunFam" id="3.30.310.50:FF:000002">
    <property type="entry name" value="Phosphoglucomutase 5"/>
    <property type="match status" value="1"/>
</dbReference>
<evidence type="ECO:0000259" key="13">
    <source>
        <dbReference type="Pfam" id="PF02879"/>
    </source>
</evidence>
<feature type="domain" description="Alpha-D-phosphohexomutase alpha/beta/alpha" evidence="12">
    <location>
        <begin position="14"/>
        <end position="154"/>
    </location>
</feature>
<dbReference type="GO" id="GO:0004614">
    <property type="term" value="F:phosphoglucomutase activity"/>
    <property type="evidence" value="ECO:0007669"/>
    <property type="project" value="UniProtKB-EC"/>
</dbReference>
<gene>
    <name evidence="15" type="ORF">CAPTEDRAFT_228164</name>
</gene>
<dbReference type="Proteomes" id="UP000014760">
    <property type="component" value="Unassembled WGS sequence"/>
</dbReference>
<comment type="cofactor">
    <cofactor evidence="2">
        <name>Mg(2+)</name>
        <dbReference type="ChEBI" id="CHEBI:18420"/>
    </cofactor>
</comment>
<dbReference type="PROSITE" id="PS00710">
    <property type="entry name" value="PGM_PMM"/>
    <property type="match status" value="1"/>
</dbReference>
<keyword evidence="9 11" id="KW-0460">Magnesium</keyword>
<keyword evidence="7" id="KW-0597">Phosphoprotein</keyword>
<dbReference type="GO" id="GO:0005975">
    <property type="term" value="P:carbohydrate metabolic process"/>
    <property type="evidence" value="ECO:0007669"/>
    <property type="project" value="InterPro"/>
</dbReference>
<evidence type="ECO:0000259" key="14">
    <source>
        <dbReference type="Pfam" id="PF02880"/>
    </source>
</evidence>
<dbReference type="PANTHER" id="PTHR22573">
    <property type="entry name" value="PHOSPHOHEXOMUTASE FAMILY MEMBER"/>
    <property type="match status" value="1"/>
</dbReference>
<evidence type="ECO:0000256" key="3">
    <source>
        <dbReference type="ARBA" id="ARBA00004496"/>
    </source>
</evidence>
<dbReference type="Pfam" id="PF02879">
    <property type="entry name" value="PGM_PMM_II"/>
    <property type="match status" value="1"/>
</dbReference>
<evidence type="ECO:0000256" key="2">
    <source>
        <dbReference type="ARBA" id="ARBA00001946"/>
    </source>
</evidence>
<feature type="domain" description="Alpha-D-phosphohexomutase alpha/beta/alpha" evidence="14">
    <location>
        <begin position="308"/>
        <end position="417"/>
    </location>
</feature>
<proteinExistence type="inferred from homology"/>
<evidence type="ECO:0000256" key="6">
    <source>
        <dbReference type="ARBA" id="ARBA00022490"/>
    </source>
</evidence>
<comment type="similarity">
    <text evidence="4 11">Belongs to the phosphohexose mutase family.</text>
</comment>
<reference evidence="17" key="1">
    <citation type="submission" date="2012-12" db="EMBL/GenBank/DDBJ databases">
        <authorList>
            <person name="Hellsten U."/>
            <person name="Grimwood J."/>
            <person name="Chapman J.A."/>
            <person name="Shapiro H."/>
            <person name="Aerts A."/>
            <person name="Otillar R.P."/>
            <person name="Terry A.Y."/>
            <person name="Boore J.L."/>
            <person name="Simakov O."/>
            <person name="Marletaz F."/>
            <person name="Cho S.-J."/>
            <person name="Edsinger-Gonzales E."/>
            <person name="Havlak P."/>
            <person name="Kuo D.-H."/>
            <person name="Larsson T."/>
            <person name="Lv J."/>
            <person name="Arendt D."/>
            <person name="Savage R."/>
            <person name="Osoegawa K."/>
            <person name="de Jong P."/>
            <person name="Lindberg D.R."/>
            <person name="Seaver E.C."/>
            <person name="Weisblat D.A."/>
            <person name="Putnam N.H."/>
            <person name="Grigoriev I.V."/>
            <person name="Rokhsar D.S."/>
        </authorList>
    </citation>
    <scope>NUCLEOTIDE SEQUENCE</scope>
    <source>
        <strain evidence="17">I ESC-2004</strain>
    </source>
</reference>
<keyword evidence="17" id="KW-1185">Reference proteome</keyword>
<dbReference type="Pfam" id="PF02878">
    <property type="entry name" value="PGM_PMM_I"/>
    <property type="match status" value="1"/>
</dbReference>
<dbReference type="SUPFAM" id="SSF55957">
    <property type="entry name" value="Phosphoglucomutase, C-terminal domain"/>
    <property type="match status" value="1"/>
</dbReference>
<dbReference type="Gene3D" id="3.30.310.50">
    <property type="entry name" value="Alpha-D-phosphohexomutase, C-terminal domain"/>
    <property type="match status" value="1"/>
</dbReference>
<dbReference type="InterPro" id="IPR036900">
    <property type="entry name" value="A-D-PHexomutase_C_sf"/>
</dbReference>
<protein>
    <recommendedName>
        <fullName evidence="5">phosphoglucomutase (alpha-D-glucose-1,6-bisphosphate-dependent)</fullName>
        <ecNumber evidence="5">5.4.2.2</ecNumber>
    </recommendedName>
</protein>
<dbReference type="PANTHER" id="PTHR22573:SF2">
    <property type="entry name" value="PHOSPHOGLUCOMUTASE"/>
    <property type="match status" value="1"/>
</dbReference>
<keyword evidence="6" id="KW-0963">Cytoplasm</keyword>
<dbReference type="CDD" id="cd03085">
    <property type="entry name" value="PGM1"/>
    <property type="match status" value="1"/>
</dbReference>
<comment type="subcellular location">
    <subcellularLocation>
        <location evidence="3">Cytoplasm</location>
    </subcellularLocation>
</comment>
<keyword evidence="10" id="KW-0413">Isomerase</keyword>
<evidence type="ECO:0000256" key="5">
    <source>
        <dbReference type="ARBA" id="ARBA00012728"/>
    </source>
</evidence>
<dbReference type="InterPro" id="IPR005846">
    <property type="entry name" value="A-D-PHexomutase_a/b/a-III"/>
</dbReference>
<dbReference type="PRINTS" id="PR00509">
    <property type="entry name" value="PGMPMM"/>
</dbReference>
<feature type="domain" description="Alpha-D-phosphohexomutase alpha/beta/alpha" evidence="13">
    <location>
        <begin position="189"/>
        <end position="298"/>
    </location>
</feature>
<dbReference type="OrthoDB" id="2291at2759"/>
<reference evidence="16" key="3">
    <citation type="submission" date="2015-06" db="UniProtKB">
        <authorList>
            <consortium name="EnsemblMetazoa"/>
        </authorList>
    </citation>
    <scope>IDENTIFICATION</scope>
</reference>
<dbReference type="EMBL" id="KB303281">
    <property type="protein sequence ID" value="ELU03314.1"/>
    <property type="molecule type" value="Genomic_DNA"/>
</dbReference>
<name>R7UBE9_CAPTE</name>
<dbReference type="NCBIfam" id="NF005737">
    <property type="entry name" value="PRK07564.1-1"/>
    <property type="match status" value="1"/>
</dbReference>
<evidence type="ECO:0000259" key="12">
    <source>
        <dbReference type="Pfam" id="PF02878"/>
    </source>
</evidence>
<evidence type="ECO:0000256" key="8">
    <source>
        <dbReference type="ARBA" id="ARBA00022723"/>
    </source>
</evidence>
<dbReference type="GO" id="GO:0005829">
    <property type="term" value="C:cytosol"/>
    <property type="evidence" value="ECO:0007669"/>
    <property type="project" value="TreeGrafter"/>
</dbReference>
<evidence type="ECO:0000256" key="11">
    <source>
        <dbReference type="RuleBase" id="RU004326"/>
    </source>
</evidence>
<dbReference type="Gene3D" id="3.40.120.10">
    <property type="entry name" value="Alpha-D-Glucose-1,6-Bisphosphate, subunit A, domain 3"/>
    <property type="match status" value="3"/>
</dbReference>
<evidence type="ECO:0000256" key="7">
    <source>
        <dbReference type="ARBA" id="ARBA00022553"/>
    </source>
</evidence>
<evidence type="ECO:0000313" key="17">
    <source>
        <dbReference type="Proteomes" id="UP000014760"/>
    </source>
</evidence>
<dbReference type="EnsemblMetazoa" id="CapteT228164">
    <property type="protein sequence ID" value="CapteP228164"/>
    <property type="gene ID" value="CapteG228164"/>
</dbReference>
<evidence type="ECO:0000313" key="15">
    <source>
        <dbReference type="EMBL" id="ELU03314.1"/>
    </source>
</evidence>
<evidence type="ECO:0000256" key="1">
    <source>
        <dbReference type="ARBA" id="ARBA00000443"/>
    </source>
</evidence>
<dbReference type="OMA" id="WIQDRAN"/>
<dbReference type="HOGENOM" id="CLU_009330_0_1_1"/>
<dbReference type="FunFam" id="3.40.120.10:FF:000007">
    <property type="entry name" value="Phosphoglucomutase 5"/>
    <property type="match status" value="1"/>
</dbReference>
<dbReference type="EC" id="5.4.2.2" evidence="5"/>
<dbReference type="FunCoup" id="R7UBE9">
    <property type="interactions" value="562"/>
</dbReference>
<dbReference type="InterPro" id="IPR045244">
    <property type="entry name" value="PGM"/>
</dbReference>
<sequence length="559" mass="60696">MQSVVIATKPFEGQKPGTSGLRKATKIFIQEHYTENFVQCTLSAMGDKLNGCSLALGGDGRFYGDEASVKIIKMCAANGVSKVIIGKDGIMSTPALSCVIRKFKTDGGIILTASHNPGGLNADFGIKFNTANGGPAPASVTDHIFELTSTISEYRSVPDMKPDISSVGTQSFTVDGKPFTLQVIDSVQDYMEYMKEIFDFAAIKALLSGSGAAKLEVLMNSMHGVVGPYVQRILVDELGMSPSNAVNCVPLPDFGGGHPDPNLTYAADLVKEMEKGVHDFGAAFDGDGDRNMILGKNGFFVSPCDSLAVIAANLDAIPYFKKTGIKGFARSMPTSAAVDRVAVEKGMEMFEVPTGWKFFGNLMDAGRLSLCGEESFGTGSDHIREKDGLWAALAWLSIVAHRKMTVEQILKDHWHKYGRNFFTRYDYENVDMKGADQMMVDLNALISDPSYIGRQYTQCGKSFTLAKTDNFEYTDPIDGSVSKNQGVRLIFSDGSRIVFRLSGTGSAGATIRMYVDSYESDESKHLLDAQDMLKPLVEIALSISKLRELTGRQKPTVIT</sequence>
<dbReference type="Pfam" id="PF02880">
    <property type="entry name" value="PGM_PMM_III"/>
    <property type="match status" value="1"/>
</dbReference>
<dbReference type="Pfam" id="PF24947">
    <property type="entry name" value="PGM1_C_vert_fung"/>
    <property type="match status" value="1"/>
</dbReference>
<keyword evidence="8 11" id="KW-0479">Metal-binding</keyword>
<dbReference type="InterPro" id="IPR005845">
    <property type="entry name" value="A-D-PHexomutase_a/b/a-II"/>
</dbReference>
<comment type="catalytic activity">
    <reaction evidence="1">
        <text>alpha-D-glucose 1-phosphate = alpha-D-glucose 6-phosphate</text>
        <dbReference type="Rhea" id="RHEA:23536"/>
        <dbReference type="ChEBI" id="CHEBI:58225"/>
        <dbReference type="ChEBI" id="CHEBI:58601"/>
        <dbReference type="EC" id="5.4.2.2"/>
    </reaction>
</comment>
<reference evidence="15 17" key="2">
    <citation type="journal article" date="2013" name="Nature">
        <title>Insights into bilaterian evolution from three spiralian genomes.</title>
        <authorList>
            <person name="Simakov O."/>
            <person name="Marletaz F."/>
            <person name="Cho S.J."/>
            <person name="Edsinger-Gonzales E."/>
            <person name="Havlak P."/>
            <person name="Hellsten U."/>
            <person name="Kuo D.H."/>
            <person name="Larsson T."/>
            <person name="Lv J."/>
            <person name="Arendt D."/>
            <person name="Savage R."/>
            <person name="Osoegawa K."/>
            <person name="de Jong P."/>
            <person name="Grimwood J."/>
            <person name="Chapman J.A."/>
            <person name="Shapiro H."/>
            <person name="Aerts A."/>
            <person name="Otillar R.P."/>
            <person name="Terry A.Y."/>
            <person name="Boore J.L."/>
            <person name="Grigoriev I.V."/>
            <person name="Lindberg D.R."/>
            <person name="Seaver E.C."/>
            <person name="Weisblat D.A."/>
            <person name="Putnam N.H."/>
            <person name="Rokhsar D.S."/>
        </authorList>
    </citation>
    <scope>NUCLEOTIDE SEQUENCE</scope>
    <source>
        <strain evidence="15 17">I ESC-2004</strain>
    </source>
</reference>
<dbReference type="InterPro" id="IPR016055">
    <property type="entry name" value="A-D-PHexomutase_a/b/a-I/II/III"/>
</dbReference>
<evidence type="ECO:0000256" key="9">
    <source>
        <dbReference type="ARBA" id="ARBA00022842"/>
    </source>
</evidence>
<evidence type="ECO:0000256" key="10">
    <source>
        <dbReference type="ARBA" id="ARBA00023235"/>
    </source>
</evidence>
<dbReference type="AlphaFoldDB" id="R7UBE9"/>
<dbReference type="InterPro" id="IPR016066">
    <property type="entry name" value="A-D-PHexomutase_CS"/>
</dbReference>
<evidence type="ECO:0000256" key="4">
    <source>
        <dbReference type="ARBA" id="ARBA00010231"/>
    </source>
</evidence>
<dbReference type="FunFam" id="3.40.120.10:FF:000004">
    <property type="entry name" value="Phosphoglucomutase 5"/>
    <property type="match status" value="1"/>
</dbReference>
<dbReference type="SUPFAM" id="SSF53738">
    <property type="entry name" value="Phosphoglucomutase, first 3 domains"/>
    <property type="match status" value="3"/>
</dbReference>
<dbReference type="InterPro" id="IPR005844">
    <property type="entry name" value="A-D-PHexomutase_a/b/a-I"/>
</dbReference>
<accession>R7UBE9</accession>
<organism evidence="15">
    <name type="scientific">Capitella teleta</name>
    <name type="common">Polychaete worm</name>
    <dbReference type="NCBI Taxonomy" id="283909"/>
    <lineage>
        <taxon>Eukaryota</taxon>
        <taxon>Metazoa</taxon>
        <taxon>Spiralia</taxon>
        <taxon>Lophotrochozoa</taxon>
        <taxon>Annelida</taxon>
        <taxon>Polychaeta</taxon>
        <taxon>Sedentaria</taxon>
        <taxon>Scolecida</taxon>
        <taxon>Capitellidae</taxon>
        <taxon>Capitella</taxon>
    </lineage>
</organism>